<dbReference type="OrthoDB" id="9774451at2"/>
<dbReference type="PhylomeDB" id="Q7NPC5"/>
<dbReference type="AlphaFoldDB" id="Q7NPC5"/>
<name>Q7NPC5_GLOVI</name>
<organism evidence="4 5">
    <name type="scientific">Gloeobacter violaceus (strain ATCC 29082 / PCC 7421)</name>
    <dbReference type="NCBI Taxonomy" id="251221"/>
    <lineage>
        <taxon>Bacteria</taxon>
        <taxon>Bacillati</taxon>
        <taxon>Cyanobacteriota</taxon>
        <taxon>Cyanophyceae</taxon>
        <taxon>Gloeobacterales</taxon>
        <taxon>Gloeobacteraceae</taxon>
        <taxon>Gloeobacter</taxon>
    </lineage>
</organism>
<dbReference type="eggNOG" id="COG0834">
    <property type="taxonomic scope" value="Bacteria"/>
</dbReference>
<protein>
    <submittedName>
        <fullName evidence="4">ABC transporter solute-binding protein</fullName>
    </submittedName>
</protein>
<accession>Q7NPC5</accession>
<proteinExistence type="predicted"/>
<evidence type="ECO:0000313" key="4">
    <source>
        <dbReference type="EMBL" id="BAC88071.1"/>
    </source>
</evidence>
<dbReference type="Proteomes" id="UP000000557">
    <property type="component" value="Chromosome"/>
</dbReference>
<dbReference type="SUPFAM" id="SSF53850">
    <property type="entry name" value="Periplasmic binding protein-like II"/>
    <property type="match status" value="1"/>
</dbReference>
<evidence type="ECO:0000313" key="5">
    <source>
        <dbReference type="Proteomes" id="UP000000557"/>
    </source>
</evidence>
<dbReference type="STRING" id="251221.gene:10757599"/>
<dbReference type="InterPro" id="IPR001638">
    <property type="entry name" value="Solute-binding_3/MltF_N"/>
</dbReference>
<dbReference type="HOGENOM" id="CLU_079886_0_0_3"/>
<dbReference type="Pfam" id="PF00497">
    <property type="entry name" value="SBP_bac_3"/>
    <property type="match status" value="1"/>
</dbReference>
<dbReference type="SMART" id="SM00062">
    <property type="entry name" value="PBPb"/>
    <property type="match status" value="1"/>
</dbReference>
<dbReference type="PROSITE" id="PS51257">
    <property type="entry name" value="PROKAR_LIPOPROTEIN"/>
    <property type="match status" value="1"/>
</dbReference>
<evidence type="ECO:0000259" key="3">
    <source>
        <dbReference type="SMART" id="SM00062"/>
    </source>
</evidence>
<dbReference type="PANTHER" id="PTHR35936">
    <property type="entry name" value="MEMBRANE-BOUND LYTIC MUREIN TRANSGLYCOSYLASE F"/>
    <property type="match status" value="1"/>
</dbReference>
<reference evidence="4 5" key="1">
    <citation type="journal article" date="2003" name="DNA Res.">
        <title>Complete genome structure of Gloeobacter violaceus PCC 7421, a cyanobacterium that lacks thylakoids.</title>
        <authorList>
            <person name="Nakamura Y."/>
            <person name="Kaneko T."/>
            <person name="Sato S."/>
            <person name="Mimuro M."/>
            <person name="Miyashita H."/>
            <person name="Tsuchiya T."/>
            <person name="Sasamoto S."/>
            <person name="Watanabe A."/>
            <person name="Kawashima K."/>
            <person name="Kishida Y."/>
            <person name="Kiyokawa C."/>
            <person name="Kohara M."/>
            <person name="Matsumoto M."/>
            <person name="Matsuno A."/>
            <person name="Nakazaki N."/>
            <person name="Shimpo S."/>
            <person name="Takeuchi C."/>
            <person name="Yamada M."/>
            <person name="Tabata S."/>
        </authorList>
    </citation>
    <scope>NUCLEOTIDE SEQUENCE [LARGE SCALE GENOMIC DNA]</scope>
    <source>
        <strain evidence="5">ATCC 29082 / PCC 7421</strain>
    </source>
</reference>
<dbReference type="Gene3D" id="3.40.190.10">
    <property type="entry name" value="Periplasmic binding protein-like II"/>
    <property type="match status" value="2"/>
</dbReference>
<keyword evidence="1 2" id="KW-0732">Signal</keyword>
<keyword evidence="5" id="KW-1185">Reference proteome</keyword>
<feature type="domain" description="Solute-binding protein family 3/N-terminal" evidence="3">
    <location>
        <begin position="61"/>
        <end position="281"/>
    </location>
</feature>
<dbReference type="EMBL" id="BA000045">
    <property type="protein sequence ID" value="BAC88071.1"/>
    <property type="molecule type" value="Genomic_DNA"/>
</dbReference>
<evidence type="ECO:0000256" key="2">
    <source>
        <dbReference type="SAM" id="SignalP"/>
    </source>
</evidence>
<dbReference type="EnsemblBacteria" id="BAC88071">
    <property type="protein sequence ID" value="BAC88071"/>
    <property type="gene ID" value="BAC88071"/>
</dbReference>
<dbReference type="InParanoid" id="Q7NPC5"/>
<evidence type="ECO:0000256" key="1">
    <source>
        <dbReference type="ARBA" id="ARBA00022729"/>
    </source>
</evidence>
<feature type="chain" id="PRO_5004289119" evidence="2">
    <location>
        <begin position="36"/>
        <end position="289"/>
    </location>
</feature>
<dbReference type="PANTHER" id="PTHR35936:SF32">
    <property type="entry name" value="MEMBRANE-BOUND LYTIC MUREIN TRANSGLYCOSYLASE F"/>
    <property type="match status" value="1"/>
</dbReference>
<feature type="signal peptide" evidence="2">
    <location>
        <begin position="1"/>
        <end position="35"/>
    </location>
</feature>
<reference evidence="4 5" key="2">
    <citation type="journal article" date="2003" name="DNA Res.">
        <title>Complete genome structure of Gloeobacter violaceus PCC 7421, a cyanobacterium that lacks thylakoids (supplement).</title>
        <authorList>
            <person name="Nakamura Y."/>
            <person name="Kaneko T."/>
            <person name="Sato S."/>
            <person name="Mimuro M."/>
            <person name="Miyashita H."/>
            <person name="Tsuchiya T."/>
            <person name="Sasamoto S."/>
            <person name="Watanabe A."/>
            <person name="Kawashima K."/>
            <person name="Kishida Y."/>
            <person name="Kiyokawa C."/>
            <person name="Kohara M."/>
            <person name="Matsumoto M."/>
            <person name="Matsuno A."/>
            <person name="Nakazaki N."/>
            <person name="Shimpo S."/>
            <person name="Takeuchi C."/>
            <person name="Yamada M."/>
            <person name="Tabata S."/>
        </authorList>
    </citation>
    <scope>NUCLEOTIDE SEQUENCE [LARGE SCALE GENOMIC DNA]</scope>
    <source>
        <strain evidence="5">ATCC 29082 / PCC 7421</strain>
    </source>
</reference>
<sequence length="289" mass="31653">MVGSRFAFSMPPTRSRRLFLGWFGTTLLSSCTATAPVSSAGPDWVLVRQRGFLRTAADPLVGAPYFFKRAGEYTGFEWEILSALCRQLRVGLEIVEVAWPEQPDALVAQKVDLLLNGHELPPSGEADTPRPPFESTRPYYLSSQQLLVSAPAAEAPANFAALAGRRVGVIDQSGGWALVSAYNRKSSPPISVAGFRNLQDLLAQLEGGGLDMALIEAPVAAWQARQHKGWRRVGPGWLPVALVGLVRTQDRSTREQIDLALGKLVAAGRLQAILRRWGLWNELQNRLVF</sequence>
<gene>
    <name evidence="4" type="ordered locus">gll0130</name>
</gene>
<dbReference type="KEGG" id="gvi:gll0130"/>